<organism evidence="3 4">
    <name type="scientific">Candidatus Woykebacteria bacterium RBG_16_43_9</name>
    <dbReference type="NCBI Taxonomy" id="1802596"/>
    <lineage>
        <taxon>Bacteria</taxon>
        <taxon>Candidatus Woykeibacteriota</taxon>
    </lineage>
</organism>
<protein>
    <recommendedName>
        <fullName evidence="2">GIY-YIG domain-containing protein</fullName>
    </recommendedName>
</protein>
<dbReference type="PANTHER" id="PTHR34477">
    <property type="entry name" value="UPF0213 PROTEIN YHBQ"/>
    <property type="match status" value="1"/>
</dbReference>
<dbReference type="CDD" id="cd10456">
    <property type="entry name" value="GIY-YIG_UPF0213"/>
    <property type="match status" value="1"/>
</dbReference>
<proteinExistence type="inferred from homology"/>
<dbReference type="Pfam" id="PF01541">
    <property type="entry name" value="GIY-YIG"/>
    <property type="match status" value="1"/>
</dbReference>
<sequence>MYYGYLLKLKDGSIYTGSTPDLKGRLKEHQNGLAESTKNLRPIKLVWSCIFNDRLKALRFERYLKTGSGQAFRNKHLI</sequence>
<dbReference type="STRING" id="1802596.A2Z11_01915"/>
<gene>
    <name evidence="3" type="ORF">A2Z11_01915</name>
</gene>
<dbReference type="SUPFAM" id="SSF82771">
    <property type="entry name" value="GIY-YIG endonuclease"/>
    <property type="match status" value="1"/>
</dbReference>
<dbReference type="EMBL" id="MHCS01000014">
    <property type="protein sequence ID" value="OGY26694.1"/>
    <property type="molecule type" value="Genomic_DNA"/>
</dbReference>
<evidence type="ECO:0000259" key="2">
    <source>
        <dbReference type="PROSITE" id="PS50164"/>
    </source>
</evidence>
<evidence type="ECO:0000313" key="4">
    <source>
        <dbReference type="Proteomes" id="UP000176389"/>
    </source>
</evidence>
<dbReference type="Gene3D" id="3.40.1440.10">
    <property type="entry name" value="GIY-YIG endonuclease"/>
    <property type="match status" value="1"/>
</dbReference>
<dbReference type="PANTHER" id="PTHR34477:SF1">
    <property type="entry name" value="UPF0213 PROTEIN YHBQ"/>
    <property type="match status" value="1"/>
</dbReference>
<comment type="caution">
    <text evidence="3">The sequence shown here is derived from an EMBL/GenBank/DDBJ whole genome shotgun (WGS) entry which is preliminary data.</text>
</comment>
<evidence type="ECO:0000256" key="1">
    <source>
        <dbReference type="ARBA" id="ARBA00007435"/>
    </source>
</evidence>
<name>A0A1G1WGC3_9BACT</name>
<accession>A0A1G1WGC3</accession>
<evidence type="ECO:0000313" key="3">
    <source>
        <dbReference type="EMBL" id="OGY26694.1"/>
    </source>
</evidence>
<dbReference type="InterPro" id="IPR050190">
    <property type="entry name" value="UPF0213_domain"/>
</dbReference>
<dbReference type="InterPro" id="IPR000305">
    <property type="entry name" value="GIY-YIG_endonuc"/>
</dbReference>
<reference evidence="3 4" key="1">
    <citation type="journal article" date="2016" name="Nat. Commun.">
        <title>Thousands of microbial genomes shed light on interconnected biogeochemical processes in an aquifer system.</title>
        <authorList>
            <person name="Anantharaman K."/>
            <person name="Brown C.T."/>
            <person name="Hug L.A."/>
            <person name="Sharon I."/>
            <person name="Castelle C.J."/>
            <person name="Probst A.J."/>
            <person name="Thomas B.C."/>
            <person name="Singh A."/>
            <person name="Wilkins M.J."/>
            <person name="Karaoz U."/>
            <person name="Brodie E.L."/>
            <person name="Williams K.H."/>
            <person name="Hubbard S.S."/>
            <person name="Banfield J.F."/>
        </authorList>
    </citation>
    <scope>NUCLEOTIDE SEQUENCE [LARGE SCALE GENOMIC DNA]</scope>
</reference>
<comment type="similarity">
    <text evidence="1">Belongs to the UPF0213 family.</text>
</comment>
<dbReference type="Proteomes" id="UP000176389">
    <property type="component" value="Unassembled WGS sequence"/>
</dbReference>
<dbReference type="AlphaFoldDB" id="A0A1G1WGC3"/>
<dbReference type="PROSITE" id="PS50164">
    <property type="entry name" value="GIY_YIG"/>
    <property type="match status" value="1"/>
</dbReference>
<feature type="domain" description="GIY-YIG" evidence="2">
    <location>
        <begin position="1"/>
        <end position="78"/>
    </location>
</feature>
<dbReference type="InterPro" id="IPR035901">
    <property type="entry name" value="GIY-YIG_endonuc_sf"/>
</dbReference>